<keyword evidence="2" id="KW-1185">Reference proteome</keyword>
<dbReference type="AlphaFoldDB" id="A0A4C2A2N5"/>
<organism evidence="1 2">
    <name type="scientific">Eumeta variegata</name>
    <name type="common">Bagworm moth</name>
    <name type="synonym">Eumeta japonica</name>
    <dbReference type="NCBI Taxonomy" id="151549"/>
    <lineage>
        <taxon>Eukaryota</taxon>
        <taxon>Metazoa</taxon>
        <taxon>Ecdysozoa</taxon>
        <taxon>Arthropoda</taxon>
        <taxon>Hexapoda</taxon>
        <taxon>Insecta</taxon>
        <taxon>Pterygota</taxon>
        <taxon>Neoptera</taxon>
        <taxon>Endopterygota</taxon>
        <taxon>Lepidoptera</taxon>
        <taxon>Glossata</taxon>
        <taxon>Ditrysia</taxon>
        <taxon>Tineoidea</taxon>
        <taxon>Psychidae</taxon>
        <taxon>Oiketicinae</taxon>
        <taxon>Eumeta</taxon>
    </lineage>
</organism>
<dbReference type="OrthoDB" id="7467508at2759"/>
<proteinExistence type="predicted"/>
<comment type="caution">
    <text evidence="1">The sequence shown here is derived from an EMBL/GenBank/DDBJ whole genome shotgun (WGS) entry which is preliminary data.</text>
</comment>
<evidence type="ECO:0000313" key="1">
    <source>
        <dbReference type="EMBL" id="GBP94308.1"/>
    </source>
</evidence>
<sequence>MNSDEDSGHLSIYKLFIKITPVSANTIYLSSYLLKELGIQQSTGDAAASIQVYYLLVKQQNRKNLAHLGLYSLMDFVEVVPTLLTAKIFEEKLLATYRGKWRSCRTTAARAARAAGAARPARAGAI</sequence>
<reference evidence="1 2" key="1">
    <citation type="journal article" date="2019" name="Commun. Biol.">
        <title>The bagworm genome reveals a unique fibroin gene that provides high tensile strength.</title>
        <authorList>
            <person name="Kono N."/>
            <person name="Nakamura H."/>
            <person name="Ohtoshi R."/>
            <person name="Tomita M."/>
            <person name="Numata K."/>
            <person name="Arakawa K."/>
        </authorList>
    </citation>
    <scope>NUCLEOTIDE SEQUENCE [LARGE SCALE GENOMIC DNA]</scope>
</reference>
<accession>A0A4C2A2N5</accession>
<dbReference type="Proteomes" id="UP000299102">
    <property type="component" value="Unassembled WGS sequence"/>
</dbReference>
<evidence type="ECO:0000313" key="2">
    <source>
        <dbReference type="Proteomes" id="UP000299102"/>
    </source>
</evidence>
<name>A0A4C2A2N5_EUMVA</name>
<gene>
    <name evidence="1" type="ORF">EVAR_59243_1</name>
</gene>
<dbReference type="EMBL" id="BGZK01002487">
    <property type="protein sequence ID" value="GBP94308.1"/>
    <property type="molecule type" value="Genomic_DNA"/>
</dbReference>
<protein>
    <submittedName>
        <fullName evidence="1">Uncharacterized protein</fullName>
    </submittedName>
</protein>